<proteinExistence type="inferred from homology"/>
<sequence>MGANYSPLTLGGQPWRLLSSCFLHIGILHLVFNMYALVQIGPILEPLLGTRQFTIAYLTAGLMGSVVSLWWHDVLLGAGASGAIFGMYGVFLALLTTNWLDATVRRELLKSILTFVGFNLFIGMQSHIDNAAHIGG</sequence>
<feature type="transmembrane region" description="Helical" evidence="7">
    <location>
        <begin position="53"/>
        <end position="71"/>
    </location>
</feature>
<dbReference type="OrthoDB" id="9778341at2"/>
<dbReference type="InterPro" id="IPR050925">
    <property type="entry name" value="Rhomboid_protease_S54"/>
</dbReference>
<evidence type="ECO:0000313" key="9">
    <source>
        <dbReference type="EMBL" id="RAI76746.1"/>
    </source>
</evidence>
<evidence type="ECO:0000256" key="7">
    <source>
        <dbReference type="SAM" id="Phobius"/>
    </source>
</evidence>
<dbReference type="RefSeq" id="WP_111346686.1">
    <property type="nucleotide sequence ID" value="NZ_QLII01000001.1"/>
</dbReference>
<name>A0A327NS24_9BACT</name>
<evidence type="ECO:0000259" key="8">
    <source>
        <dbReference type="Pfam" id="PF01694"/>
    </source>
</evidence>
<keyword evidence="4" id="KW-0378">Hydrolase</keyword>
<keyword evidence="5 7" id="KW-1133">Transmembrane helix</keyword>
<comment type="similarity">
    <text evidence="2">Belongs to the peptidase S54 family.</text>
</comment>
<dbReference type="Gene3D" id="1.20.1540.10">
    <property type="entry name" value="Rhomboid-like"/>
    <property type="match status" value="1"/>
</dbReference>
<keyword evidence="3 7" id="KW-0812">Transmembrane</keyword>
<evidence type="ECO:0000256" key="6">
    <source>
        <dbReference type="ARBA" id="ARBA00023136"/>
    </source>
</evidence>
<gene>
    <name evidence="9" type="ORF">HMF3257_25915</name>
</gene>
<evidence type="ECO:0000256" key="4">
    <source>
        <dbReference type="ARBA" id="ARBA00022801"/>
    </source>
</evidence>
<feature type="domain" description="Peptidase S54 rhomboid" evidence="8">
    <location>
        <begin position="12"/>
        <end position="136"/>
    </location>
</feature>
<dbReference type="GO" id="GO:0016020">
    <property type="term" value="C:membrane"/>
    <property type="evidence" value="ECO:0007669"/>
    <property type="project" value="UniProtKB-SubCell"/>
</dbReference>
<evidence type="ECO:0000256" key="5">
    <source>
        <dbReference type="ARBA" id="ARBA00022989"/>
    </source>
</evidence>
<dbReference type="InterPro" id="IPR035952">
    <property type="entry name" value="Rhomboid-like_sf"/>
</dbReference>
<keyword evidence="6 7" id="KW-0472">Membrane</keyword>
<dbReference type="InterPro" id="IPR022764">
    <property type="entry name" value="Peptidase_S54_rhomboid_dom"/>
</dbReference>
<keyword evidence="10" id="KW-1185">Reference proteome</keyword>
<comment type="subcellular location">
    <subcellularLocation>
        <location evidence="1">Membrane</location>
        <topology evidence="1">Multi-pass membrane protein</topology>
    </subcellularLocation>
</comment>
<reference evidence="9 10" key="1">
    <citation type="submission" date="2018-06" db="EMBL/GenBank/DDBJ databases">
        <title>Spirosoma sp. HMF3257 Genome sequencing and assembly.</title>
        <authorList>
            <person name="Kang H."/>
            <person name="Cha I."/>
            <person name="Kim H."/>
            <person name="Kang J."/>
            <person name="Joh K."/>
        </authorList>
    </citation>
    <scope>NUCLEOTIDE SEQUENCE [LARGE SCALE GENOMIC DNA]</scope>
    <source>
        <strain evidence="9 10">HMF3257</strain>
    </source>
</reference>
<dbReference type="PANTHER" id="PTHR43731">
    <property type="entry name" value="RHOMBOID PROTEASE"/>
    <property type="match status" value="1"/>
</dbReference>
<feature type="transmembrane region" description="Helical" evidence="7">
    <location>
        <begin position="17"/>
        <end position="41"/>
    </location>
</feature>
<comment type="caution">
    <text evidence="9">The sequence shown here is derived from an EMBL/GenBank/DDBJ whole genome shotgun (WGS) entry which is preliminary data.</text>
</comment>
<evidence type="ECO:0000256" key="3">
    <source>
        <dbReference type="ARBA" id="ARBA00022692"/>
    </source>
</evidence>
<dbReference type="PANTHER" id="PTHR43731:SF14">
    <property type="entry name" value="PRESENILIN-ASSOCIATED RHOMBOID-LIKE PROTEIN, MITOCHONDRIAL"/>
    <property type="match status" value="1"/>
</dbReference>
<evidence type="ECO:0000256" key="2">
    <source>
        <dbReference type="ARBA" id="ARBA00009045"/>
    </source>
</evidence>
<feature type="transmembrane region" description="Helical" evidence="7">
    <location>
        <begin position="108"/>
        <end position="128"/>
    </location>
</feature>
<dbReference type="EMBL" id="QLII01000001">
    <property type="protein sequence ID" value="RAI76746.1"/>
    <property type="molecule type" value="Genomic_DNA"/>
</dbReference>
<dbReference type="SUPFAM" id="SSF144091">
    <property type="entry name" value="Rhomboid-like"/>
    <property type="match status" value="1"/>
</dbReference>
<dbReference type="Pfam" id="PF01694">
    <property type="entry name" value="Rhomboid"/>
    <property type="match status" value="1"/>
</dbReference>
<dbReference type="Proteomes" id="UP000249016">
    <property type="component" value="Unassembled WGS sequence"/>
</dbReference>
<organism evidence="9 10">
    <name type="scientific">Spirosoma telluris</name>
    <dbReference type="NCBI Taxonomy" id="2183553"/>
    <lineage>
        <taxon>Bacteria</taxon>
        <taxon>Pseudomonadati</taxon>
        <taxon>Bacteroidota</taxon>
        <taxon>Cytophagia</taxon>
        <taxon>Cytophagales</taxon>
        <taxon>Cytophagaceae</taxon>
        <taxon>Spirosoma</taxon>
    </lineage>
</organism>
<evidence type="ECO:0000313" key="10">
    <source>
        <dbReference type="Proteomes" id="UP000249016"/>
    </source>
</evidence>
<dbReference type="GO" id="GO:0004252">
    <property type="term" value="F:serine-type endopeptidase activity"/>
    <property type="evidence" value="ECO:0007669"/>
    <property type="project" value="InterPro"/>
</dbReference>
<accession>A0A327NS24</accession>
<evidence type="ECO:0000256" key="1">
    <source>
        <dbReference type="ARBA" id="ARBA00004141"/>
    </source>
</evidence>
<dbReference type="AlphaFoldDB" id="A0A327NS24"/>
<protein>
    <recommendedName>
        <fullName evidence="8">Peptidase S54 rhomboid domain-containing protein</fullName>
    </recommendedName>
</protein>
<feature type="transmembrane region" description="Helical" evidence="7">
    <location>
        <begin position="77"/>
        <end position="96"/>
    </location>
</feature>